<dbReference type="EMBL" id="ML179509">
    <property type="protein sequence ID" value="THU86183.1"/>
    <property type="molecule type" value="Genomic_DNA"/>
</dbReference>
<organism evidence="1 2">
    <name type="scientific">Dendrothele bispora (strain CBS 962.96)</name>
    <dbReference type="NCBI Taxonomy" id="1314807"/>
    <lineage>
        <taxon>Eukaryota</taxon>
        <taxon>Fungi</taxon>
        <taxon>Dikarya</taxon>
        <taxon>Basidiomycota</taxon>
        <taxon>Agaricomycotina</taxon>
        <taxon>Agaricomycetes</taxon>
        <taxon>Agaricomycetidae</taxon>
        <taxon>Agaricales</taxon>
        <taxon>Agaricales incertae sedis</taxon>
        <taxon>Dendrothele</taxon>
    </lineage>
</organism>
<evidence type="ECO:0000313" key="2">
    <source>
        <dbReference type="Proteomes" id="UP000297245"/>
    </source>
</evidence>
<gene>
    <name evidence="1" type="ORF">K435DRAFT_371151</name>
</gene>
<name>A0A4S8LC61_DENBC</name>
<reference evidence="1 2" key="1">
    <citation type="journal article" date="2019" name="Nat. Ecol. Evol.">
        <title>Megaphylogeny resolves global patterns of mushroom evolution.</title>
        <authorList>
            <person name="Varga T."/>
            <person name="Krizsan K."/>
            <person name="Foldi C."/>
            <person name="Dima B."/>
            <person name="Sanchez-Garcia M."/>
            <person name="Sanchez-Ramirez S."/>
            <person name="Szollosi G.J."/>
            <person name="Szarkandi J.G."/>
            <person name="Papp V."/>
            <person name="Albert L."/>
            <person name="Andreopoulos W."/>
            <person name="Angelini C."/>
            <person name="Antonin V."/>
            <person name="Barry K.W."/>
            <person name="Bougher N.L."/>
            <person name="Buchanan P."/>
            <person name="Buyck B."/>
            <person name="Bense V."/>
            <person name="Catcheside P."/>
            <person name="Chovatia M."/>
            <person name="Cooper J."/>
            <person name="Damon W."/>
            <person name="Desjardin D."/>
            <person name="Finy P."/>
            <person name="Geml J."/>
            <person name="Haridas S."/>
            <person name="Hughes K."/>
            <person name="Justo A."/>
            <person name="Karasinski D."/>
            <person name="Kautmanova I."/>
            <person name="Kiss B."/>
            <person name="Kocsube S."/>
            <person name="Kotiranta H."/>
            <person name="LaButti K.M."/>
            <person name="Lechner B.E."/>
            <person name="Liimatainen K."/>
            <person name="Lipzen A."/>
            <person name="Lukacs Z."/>
            <person name="Mihaltcheva S."/>
            <person name="Morgado L.N."/>
            <person name="Niskanen T."/>
            <person name="Noordeloos M.E."/>
            <person name="Ohm R.A."/>
            <person name="Ortiz-Santana B."/>
            <person name="Ovrebo C."/>
            <person name="Racz N."/>
            <person name="Riley R."/>
            <person name="Savchenko A."/>
            <person name="Shiryaev A."/>
            <person name="Soop K."/>
            <person name="Spirin V."/>
            <person name="Szebenyi C."/>
            <person name="Tomsovsky M."/>
            <person name="Tulloss R.E."/>
            <person name="Uehling J."/>
            <person name="Grigoriev I.V."/>
            <person name="Vagvolgyi C."/>
            <person name="Papp T."/>
            <person name="Martin F.M."/>
            <person name="Miettinen O."/>
            <person name="Hibbett D.S."/>
            <person name="Nagy L.G."/>
        </authorList>
    </citation>
    <scope>NUCLEOTIDE SEQUENCE [LARGE SCALE GENOMIC DNA]</scope>
    <source>
        <strain evidence="1 2">CBS 962.96</strain>
    </source>
</reference>
<accession>A0A4S8LC61</accession>
<dbReference type="Proteomes" id="UP000297245">
    <property type="component" value="Unassembled WGS sequence"/>
</dbReference>
<proteinExistence type="predicted"/>
<keyword evidence="2" id="KW-1185">Reference proteome</keyword>
<protein>
    <submittedName>
        <fullName evidence="1">Uncharacterized protein</fullName>
    </submittedName>
</protein>
<dbReference type="OrthoDB" id="2662268at2759"/>
<dbReference type="AlphaFoldDB" id="A0A4S8LC61"/>
<evidence type="ECO:0000313" key="1">
    <source>
        <dbReference type="EMBL" id="THU86183.1"/>
    </source>
</evidence>
<sequence length="181" mass="19953">MPLSYSSIGGVFTPFASPTRRRVPQPVYSHTKGLVFAGRPSHENITFDIVGTSRQGVSMRDVLAKSGSANAWMACANDQVFASSGLKRITLRIKWPGLEQIDWVRSVDVNLSSGPITRAQLAFVVAQNFARFVEKGQYEHSAVPDWRLGQNAIRFDHLVLVSLYNISGDSYQADIAVDPRA</sequence>